<dbReference type="Pfam" id="PF00089">
    <property type="entry name" value="Trypsin"/>
    <property type="match status" value="2"/>
</dbReference>
<dbReference type="PANTHER" id="PTHR24260:SF136">
    <property type="entry name" value="GH08193P-RELATED"/>
    <property type="match status" value="1"/>
</dbReference>
<protein>
    <recommendedName>
        <fullName evidence="3">Peptidase S1 domain-containing protein</fullName>
    </recommendedName>
</protein>
<reference evidence="5" key="1">
    <citation type="journal article" date="2015" name="Proc. Natl. Acad. Sci. U.S.A.">
        <title>Genome sequence of the Asian Tiger mosquito, Aedes albopictus, reveals insights into its biology, genetics, and evolution.</title>
        <authorList>
            <person name="Chen X.G."/>
            <person name="Jiang X."/>
            <person name="Gu J."/>
            <person name="Xu M."/>
            <person name="Wu Y."/>
            <person name="Deng Y."/>
            <person name="Zhang C."/>
            <person name="Bonizzoni M."/>
            <person name="Dermauw W."/>
            <person name="Vontas J."/>
            <person name="Armbruster P."/>
            <person name="Huang X."/>
            <person name="Yang Y."/>
            <person name="Zhang H."/>
            <person name="He W."/>
            <person name="Peng H."/>
            <person name="Liu Y."/>
            <person name="Wu K."/>
            <person name="Chen J."/>
            <person name="Lirakis M."/>
            <person name="Topalis P."/>
            <person name="Van Leeuwen T."/>
            <person name="Hall A.B."/>
            <person name="Jiang X."/>
            <person name="Thorpe C."/>
            <person name="Mueller R.L."/>
            <person name="Sun C."/>
            <person name="Waterhouse R.M."/>
            <person name="Yan G."/>
            <person name="Tu Z.J."/>
            <person name="Fang X."/>
            <person name="James A.A."/>
        </authorList>
    </citation>
    <scope>NUCLEOTIDE SEQUENCE [LARGE SCALE GENOMIC DNA]</scope>
    <source>
        <strain evidence="5">Foshan</strain>
    </source>
</reference>
<evidence type="ECO:0000256" key="1">
    <source>
        <dbReference type="ARBA" id="ARBA00024195"/>
    </source>
</evidence>
<evidence type="ECO:0000313" key="4">
    <source>
        <dbReference type="EnsemblMetazoa" id="AALFPA23_005847.P7526"/>
    </source>
</evidence>
<comment type="similarity">
    <text evidence="1">Belongs to the peptidase S1 family. CLIP subfamily.</text>
</comment>
<dbReference type="InterPro" id="IPR001254">
    <property type="entry name" value="Trypsin_dom"/>
</dbReference>
<evidence type="ECO:0000259" key="3">
    <source>
        <dbReference type="PROSITE" id="PS50240"/>
    </source>
</evidence>
<dbReference type="PANTHER" id="PTHR24260">
    <property type="match status" value="1"/>
</dbReference>
<accession>A0ABM1Y596</accession>
<dbReference type="InterPro" id="IPR043504">
    <property type="entry name" value="Peptidase_S1_PA_chymotrypsin"/>
</dbReference>
<proteinExistence type="inferred from homology"/>
<dbReference type="Gene3D" id="2.40.10.10">
    <property type="entry name" value="Trypsin-like serine proteases"/>
    <property type="match status" value="2"/>
</dbReference>
<organism evidence="4 5">
    <name type="scientific">Aedes albopictus</name>
    <name type="common">Asian tiger mosquito</name>
    <name type="synonym">Stegomyia albopicta</name>
    <dbReference type="NCBI Taxonomy" id="7160"/>
    <lineage>
        <taxon>Eukaryota</taxon>
        <taxon>Metazoa</taxon>
        <taxon>Ecdysozoa</taxon>
        <taxon>Arthropoda</taxon>
        <taxon>Hexapoda</taxon>
        <taxon>Insecta</taxon>
        <taxon>Pterygota</taxon>
        <taxon>Neoptera</taxon>
        <taxon>Endopterygota</taxon>
        <taxon>Diptera</taxon>
        <taxon>Nematocera</taxon>
        <taxon>Culicoidea</taxon>
        <taxon>Culicidae</taxon>
        <taxon>Culicinae</taxon>
        <taxon>Aedini</taxon>
        <taxon>Aedes</taxon>
        <taxon>Stegomyia</taxon>
    </lineage>
</organism>
<evidence type="ECO:0000256" key="2">
    <source>
        <dbReference type="SAM" id="SignalP"/>
    </source>
</evidence>
<reference evidence="4" key="2">
    <citation type="submission" date="2025-05" db="UniProtKB">
        <authorList>
            <consortium name="EnsemblMetazoa"/>
        </authorList>
    </citation>
    <scope>IDENTIFICATION</scope>
    <source>
        <strain evidence="4">Foshan</strain>
    </source>
</reference>
<keyword evidence="5" id="KW-1185">Reference proteome</keyword>
<dbReference type="PROSITE" id="PS50240">
    <property type="entry name" value="TRYPSIN_DOM"/>
    <property type="match status" value="2"/>
</dbReference>
<evidence type="ECO:0000313" key="5">
    <source>
        <dbReference type="Proteomes" id="UP000069940"/>
    </source>
</evidence>
<sequence length="609" mass="68684">MIEMKILLLMSLFSVCMTDTSCGVLRSTDENEPEVLKEPFGAWPWHAAILSSTNELVASGSILSEWFVLTVAHVTFTTGTVQKTPNDLLIAMGIKELDDPQNYTRKSNVSSIIRYGGYSHRQGISDLALLKASNVIVFSVHISPICLWTNSEEAGAEMQRLQMSIVGWGHINGNSKQKIMLSEANVTLDNFEKCHDDLEAPSSTNYCFKSIGKHNICLESGIGGIYMKHRGTWYLKGMTTTKTFQKKSDASCEHHENLQYTELSMYHKWIEKHALPSKHNLLGIEDCGVGFYTDSTKQLMPPQQPWIAQLAYLFWGRFNVTDCHGVLIHPEFVVTSSKCTERRNYRVLLHVILGASAIGKDPYDTSRSNIQAIEISEHLFSKTSMTFEHGFDINVLRLARRADITDNVKPVCLPPKVESTPYYNMIAWNRRDEHPKQLKSPLMQAVPSEGCHSAFLKLGINFTAEEYLSCYEHCQISNATQTCVQEKPKSCMVPVSGGPLFYTKHDGVHTYTYLAGIRSFGPASCQDNIYEVFNDIISFREEIKELVVWKAWFDEDDDHVLHDFDDISHTVHFELDEEGNLVEENGREIVGNDDGDTIIQSNGGGKLRN</sequence>
<dbReference type="GeneID" id="109430981"/>
<feature type="chain" id="PRO_5047395588" description="Peptidase S1 domain-containing protein" evidence="2">
    <location>
        <begin position="19"/>
        <end position="609"/>
    </location>
</feature>
<dbReference type="InterPro" id="IPR009003">
    <property type="entry name" value="Peptidase_S1_PA"/>
</dbReference>
<dbReference type="RefSeq" id="XP_019562647.3">
    <property type="nucleotide sequence ID" value="XM_019707102.3"/>
</dbReference>
<keyword evidence="2" id="KW-0732">Signal</keyword>
<feature type="domain" description="Peptidase S1" evidence="3">
    <location>
        <begin position="24"/>
        <end position="275"/>
    </location>
</feature>
<feature type="signal peptide" evidence="2">
    <location>
        <begin position="1"/>
        <end position="18"/>
    </location>
</feature>
<dbReference type="Proteomes" id="UP000069940">
    <property type="component" value="Unassembled WGS sequence"/>
</dbReference>
<name>A0ABM1Y596_AEDAL</name>
<dbReference type="InterPro" id="IPR051333">
    <property type="entry name" value="CLIP_Serine_Protease"/>
</dbReference>
<dbReference type="SUPFAM" id="SSF50494">
    <property type="entry name" value="Trypsin-like serine proteases"/>
    <property type="match status" value="2"/>
</dbReference>
<dbReference type="SMART" id="SM00020">
    <property type="entry name" value="Tryp_SPc"/>
    <property type="match status" value="2"/>
</dbReference>
<feature type="domain" description="Peptidase S1" evidence="3">
    <location>
        <begin position="281"/>
        <end position="558"/>
    </location>
</feature>
<dbReference type="EnsemblMetazoa" id="AALFPA23_005847.R7526">
    <property type="protein sequence ID" value="AALFPA23_005847.P7526"/>
    <property type="gene ID" value="AALFPA23_005847"/>
</dbReference>